<dbReference type="PANTHER" id="PTHR31169">
    <property type="entry name" value="OS05G0300700 PROTEIN"/>
    <property type="match status" value="1"/>
</dbReference>
<comment type="caution">
    <text evidence="12">The sequence shown here is derived from an EMBL/GenBank/DDBJ whole genome shotgun (WGS) entry which is preliminary data.</text>
</comment>
<name>A0A8T0JUP7_PHAAN</name>
<feature type="domain" description="DDT" evidence="11">
    <location>
        <begin position="382"/>
        <end position="447"/>
    </location>
</feature>
<dbReference type="InterPro" id="IPR028942">
    <property type="entry name" value="WHIM1_dom"/>
</dbReference>
<evidence type="ECO:0000256" key="5">
    <source>
        <dbReference type="ARBA" id="ARBA00022553"/>
    </source>
</evidence>
<accession>A0A8T0JUP7</accession>
<evidence type="ECO:0000256" key="8">
    <source>
        <dbReference type="ARBA" id="ARBA00023163"/>
    </source>
</evidence>
<dbReference type="PANTHER" id="PTHR31169:SF8">
    <property type="entry name" value="ZINC-FINGER DOMAIN OF MONOAMINE-OXIDASE A REPRESSOR R1 PROTEIN"/>
    <property type="match status" value="1"/>
</dbReference>
<dbReference type="EMBL" id="JABFOF010000008">
    <property type="protein sequence ID" value="KAG2384402.1"/>
    <property type="molecule type" value="Genomic_DNA"/>
</dbReference>
<evidence type="ECO:0000313" key="13">
    <source>
        <dbReference type="Proteomes" id="UP000743370"/>
    </source>
</evidence>
<keyword evidence="7" id="KW-0805">Transcription regulation</keyword>
<comment type="subcellular location">
    <subcellularLocation>
        <location evidence="2">Cytoplasm</location>
    </subcellularLocation>
    <subcellularLocation>
        <location evidence="1">Nucleus</location>
    </subcellularLocation>
</comment>
<dbReference type="InterPro" id="IPR018501">
    <property type="entry name" value="DDT_dom"/>
</dbReference>
<dbReference type="Pfam" id="PF10497">
    <property type="entry name" value="zf-4CXXC_R1"/>
    <property type="match status" value="1"/>
</dbReference>
<protein>
    <recommendedName>
        <fullName evidence="11">DDT domain-containing protein</fullName>
    </recommendedName>
</protein>
<organism evidence="12 13">
    <name type="scientific">Phaseolus angularis</name>
    <name type="common">Azuki bean</name>
    <name type="synonym">Vigna angularis</name>
    <dbReference type="NCBI Taxonomy" id="3914"/>
    <lineage>
        <taxon>Eukaryota</taxon>
        <taxon>Viridiplantae</taxon>
        <taxon>Streptophyta</taxon>
        <taxon>Embryophyta</taxon>
        <taxon>Tracheophyta</taxon>
        <taxon>Spermatophyta</taxon>
        <taxon>Magnoliopsida</taxon>
        <taxon>eudicotyledons</taxon>
        <taxon>Gunneridae</taxon>
        <taxon>Pentapetalae</taxon>
        <taxon>rosids</taxon>
        <taxon>fabids</taxon>
        <taxon>Fabales</taxon>
        <taxon>Fabaceae</taxon>
        <taxon>Papilionoideae</taxon>
        <taxon>50 kb inversion clade</taxon>
        <taxon>NPAAA clade</taxon>
        <taxon>indigoferoid/millettioid clade</taxon>
        <taxon>Phaseoleae</taxon>
        <taxon>Vigna</taxon>
    </lineage>
</organism>
<evidence type="ECO:0000256" key="10">
    <source>
        <dbReference type="SAM" id="MobiDB-lite"/>
    </source>
</evidence>
<evidence type="ECO:0000256" key="6">
    <source>
        <dbReference type="ARBA" id="ARBA00022843"/>
    </source>
</evidence>
<dbReference type="GO" id="GO:0006355">
    <property type="term" value="P:regulation of DNA-templated transcription"/>
    <property type="evidence" value="ECO:0007669"/>
    <property type="project" value="InterPro"/>
</dbReference>
<evidence type="ECO:0000256" key="2">
    <source>
        <dbReference type="ARBA" id="ARBA00004496"/>
    </source>
</evidence>
<dbReference type="InterPro" id="IPR040221">
    <property type="entry name" value="CDCA7/CDA7L"/>
</dbReference>
<keyword evidence="8" id="KW-0804">Transcription</keyword>
<keyword evidence="5" id="KW-0597">Phosphoprotein</keyword>
<evidence type="ECO:0000313" key="12">
    <source>
        <dbReference type="EMBL" id="KAG2384402.1"/>
    </source>
</evidence>
<dbReference type="Pfam" id="PF15612">
    <property type="entry name" value="WHIM1"/>
    <property type="match status" value="1"/>
</dbReference>
<feature type="compositionally biased region" description="Basic residues" evidence="10">
    <location>
        <begin position="225"/>
        <end position="234"/>
    </location>
</feature>
<keyword evidence="6" id="KW-0832">Ubl conjugation</keyword>
<evidence type="ECO:0000256" key="1">
    <source>
        <dbReference type="ARBA" id="ARBA00004123"/>
    </source>
</evidence>
<dbReference type="PROSITE" id="PS50827">
    <property type="entry name" value="DDT"/>
    <property type="match status" value="1"/>
</dbReference>
<reference evidence="12 13" key="1">
    <citation type="submission" date="2020-05" db="EMBL/GenBank/DDBJ databases">
        <title>Vigna angularis (adzuki bean) Var. LongXiaoDou No. 4 denovo assembly.</title>
        <authorList>
            <person name="Xiang H."/>
        </authorList>
    </citation>
    <scope>NUCLEOTIDE SEQUENCE [LARGE SCALE GENOMIC DNA]</scope>
    <source>
        <tissue evidence="12">Leaf</tissue>
    </source>
</reference>
<feature type="compositionally biased region" description="Basic and acidic residues" evidence="10">
    <location>
        <begin position="235"/>
        <end position="253"/>
    </location>
</feature>
<evidence type="ECO:0000256" key="9">
    <source>
        <dbReference type="ARBA" id="ARBA00023242"/>
    </source>
</evidence>
<dbReference type="InterPro" id="IPR018866">
    <property type="entry name" value="Znf-4CXXC_R1"/>
</dbReference>
<sequence>MAITAISNSSIESGFSSAQHKNMNLVAAGGKKPKRCNSRGVRIVGSRIYDSDNGKTCHQCRQKTRDFSASCKNLKNGKPCSINFCHKCLLNRYGEDAEEVEQLDNWTCPKSKATGFKSVSEMLVAKTSKYKEMGSIMEHEHVNSSSFDEVLACKVSSPMKPIASEKELVVFLSGEIEKENSSERNSSLKLDPVKTQKNSTKISKKTKREELKEISNANNGDSAGKKKSHKRRKICKEVPNEEKGNASDGTEACRKVSEKETKVDSNHKFCHNKILLGTGVEGKSLSGVKILDYRNHHLISVDPSNDIIDSVTSAPKKNMQHMHAENWNSTVPIDSCAGAKVQVGIARFASVGMNLVMDKTEEEIPLPPGAELTKVLDIELPPENVGNALQLLEFCRVFGKALDVKKGEAEAMLRELVRKQNLRRAQNTLVVQFQIRMLTLILTDSENESPSSAAIKGGTSWLKALKDLIAESDHIIKDFPLDWIEEGTSGYHNLDLSRKLTLLNFLCDKALGTNKLRSCIEDQNSRHAEDVKEAKFKVAEAVDKEKGLRKKFQEETVKGIMLKVTPLRMEKHNSLLAKLKSEVVQAHDEVLKLKGALPKEKRGSDAMRIKPEFLDNDGKVNTFVDYITATQLFVLRAGEGNTAKRLKSHKVSHVLLTEASL</sequence>
<dbReference type="SMART" id="SM00571">
    <property type="entry name" value="DDT"/>
    <property type="match status" value="1"/>
</dbReference>
<keyword evidence="9" id="KW-0539">Nucleus</keyword>
<evidence type="ECO:0000256" key="4">
    <source>
        <dbReference type="ARBA" id="ARBA00022499"/>
    </source>
</evidence>
<keyword evidence="4" id="KW-1017">Isopeptide bond</keyword>
<evidence type="ECO:0000256" key="7">
    <source>
        <dbReference type="ARBA" id="ARBA00023015"/>
    </source>
</evidence>
<evidence type="ECO:0000259" key="11">
    <source>
        <dbReference type="PROSITE" id="PS50827"/>
    </source>
</evidence>
<proteinExistence type="predicted"/>
<dbReference type="GO" id="GO:0005737">
    <property type="term" value="C:cytoplasm"/>
    <property type="evidence" value="ECO:0007669"/>
    <property type="project" value="UniProtKB-SubCell"/>
</dbReference>
<keyword evidence="3" id="KW-0963">Cytoplasm</keyword>
<dbReference type="Proteomes" id="UP000743370">
    <property type="component" value="Unassembled WGS sequence"/>
</dbReference>
<feature type="region of interest" description="Disordered" evidence="10">
    <location>
        <begin position="181"/>
        <end position="253"/>
    </location>
</feature>
<gene>
    <name evidence="12" type="ORF">HKW66_Vig0148340</name>
</gene>
<dbReference type="GO" id="GO:0005634">
    <property type="term" value="C:nucleus"/>
    <property type="evidence" value="ECO:0007669"/>
    <property type="project" value="UniProtKB-SubCell"/>
</dbReference>
<dbReference type="AlphaFoldDB" id="A0A8T0JUP7"/>
<evidence type="ECO:0000256" key="3">
    <source>
        <dbReference type="ARBA" id="ARBA00022490"/>
    </source>
</evidence>